<feature type="region of interest" description="Disordered" evidence="1">
    <location>
        <begin position="1074"/>
        <end position="1103"/>
    </location>
</feature>
<evidence type="ECO:0000313" key="3">
    <source>
        <dbReference type="RefSeq" id="XP_026764957.1"/>
    </source>
</evidence>
<feature type="region of interest" description="Disordered" evidence="1">
    <location>
        <begin position="1395"/>
        <end position="1419"/>
    </location>
</feature>
<feature type="compositionally biased region" description="Polar residues" evidence="1">
    <location>
        <begin position="1395"/>
        <end position="1411"/>
    </location>
</feature>
<feature type="region of interest" description="Disordered" evidence="1">
    <location>
        <begin position="267"/>
        <end position="869"/>
    </location>
</feature>
<dbReference type="OrthoDB" id="7430688at2759"/>
<feature type="compositionally biased region" description="Basic and acidic residues" evidence="1">
    <location>
        <begin position="698"/>
        <end position="707"/>
    </location>
</feature>
<feature type="compositionally biased region" description="Basic and acidic residues" evidence="1">
    <location>
        <begin position="337"/>
        <end position="429"/>
    </location>
</feature>
<feature type="compositionally biased region" description="Basic residues" evidence="1">
    <location>
        <begin position="708"/>
        <end position="720"/>
    </location>
</feature>
<feature type="compositionally biased region" description="Low complexity" evidence="1">
    <location>
        <begin position="1176"/>
        <end position="1186"/>
    </location>
</feature>
<sequence length="1555" mass="177762">MMLTIHGLPLATKYHDVKVVIKRECNLADFILDNLVSDEDGCKKIRIGVADESEGAHLMKCLNGYRMGGQMLRVVPVGKASLNSAPQPAFEQRDNFPPRNDYLSHMTDYNQSRPSQPTQPWATNQWPQNQSANTTNNFNYQQSTPNQPYIHQQPQTQRMVQPFSNRMPVQEPMYTGGVRPMAPKALMPDPQQPHHMDSRSHVLRSIEIVDQPVNRANVSARYPGNQNYEQQKPITIMKNNFQGPTQYPGGQQNASQNYPIQSQAPTWQLQGAQQKPHPFSKDNPPFKPQYDDDRKYPDRHSSTKNPENRDLSNYEKSRGFSPRRSPMGRGMSPGRKMSPDRNIHRLHGGSDRRTLIGPDGRLHDPDGRSHGQDGRSHGQDGRSHGQDGRNRGPDKRPHSSDGRSHGPDGRPHGPDGRSKGPDGRPHGPDGRSQGPDGRPRGGPEGRHGLLGPGGRPLAGPDERRMSPGKRGILSGRRSPPSDRRTSPSSKRVSPSERRFSPPGRRISPPGRRISPPGRRISPSGRRMSPSGRQMSPPGRRMSPSRRISPSGRRISPGRRLAERTGPPNHRLESPPRPPPSSRYSPSRHHSDKLDSAHSIPKQVRPAYEPDSQAPNQAMYSGGYRPNIRENVQYPKPGGRQGEHHHSPWQDRENPVFSSKKLEEDRRERMPMSRGSDRLLDHGVELKRQPSPRKSRSPGRRDRSPLRDRYRRHSPSPRSPRRSWALEKRRSPVEAPPPPIWPGPSTHDEDKYTRSGRPDFHDKDEPSKPMVWERPTFHQKNEDPHRDRRSIPEAFGDDSSKLRRDLGEFPKRDQPKFSPREDFRRQEISEQKRHSDREEYREFPSHSEREARGNMRRQELLRRPEERLEDYRKRQQIFDKELDDVYNRAVEFAKKTDEMRREDRRRAASDERRREDTQREERHFHREKEPRRDFHDARPEDRHSRHEERPRSRYSDEYNRESREREWNTGNVKKWTILDPEVKIKRDKASEEICNKILQKHLNVIHSEEMKHHITEQLKGVLFKRLHEMFGNDDVSFIEMVIKFSSSIAGKEEDKLFNDAMSKLPPQLRYLKRSAPETSEVPAKTFKHSSDPNLNGARQAPVISKPRYQNPVEMDRFVRPNAVPAKKFAKAPEPKASRPVPPRGRQKHPLVGKEKIVKLKPAPIKQQVRPREPKLQRVVPASSRARPAVPPKEKFIKKDPAPAKPQTKPSEQTVKEPPQPPQPKPKDTPQLATPTKISVKEESENLLIKIRFSEPPQRDSLGNFLKKYNFVSFKRASMPPKTYEGRVKTKEDFDAICAATDLRCGSSKLTVTPHSNFNQCPENLKMDIDVNKIEASSNEAAIKKELTQKVNTKDKTKVTDTSQDTKKVITEDESHNQKQNILAETEKVSTAIENTAKPTKNQEVLNSSNESTPVKPGKDINEAAKTVPTENKCGTLINVESAEIDAQSIAKVTPTKDVETPITKKPQDNNQNIKTKATPQIKSNQSTPIAKTKQTVRKTELQISPKNTSNVMNKNYIENKSNYNSDDDYEELDDKDILALMSEGIILDECCGSEED</sequence>
<feature type="compositionally biased region" description="Basic and acidic residues" evidence="1">
    <location>
        <begin position="640"/>
        <end position="687"/>
    </location>
</feature>
<evidence type="ECO:0000256" key="1">
    <source>
        <dbReference type="SAM" id="MobiDB-lite"/>
    </source>
</evidence>
<feature type="compositionally biased region" description="Low complexity" evidence="1">
    <location>
        <begin position="500"/>
        <end position="558"/>
    </location>
</feature>
<proteinExistence type="predicted"/>
<evidence type="ECO:0000313" key="2">
    <source>
        <dbReference type="Proteomes" id="UP001652740"/>
    </source>
</evidence>
<feature type="compositionally biased region" description="Basic and acidic residues" evidence="1">
    <location>
        <begin position="289"/>
        <end position="318"/>
    </location>
</feature>
<protein>
    <submittedName>
        <fullName evidence="3">Uncharacterized protein LOC113523262 isoform X2</fullName>
    </submittedName>
</protein>
<feature type="region of interest" description="Disordered" evidence="1">
    <location>
        <begin position="889"/>
        <end position="964"/>
    </location>
</feature>
<organism evidence="2 3">
    <name type="scientific">Galleria mellonella</name>
    <name type="common">Greater wax moth</name>
    <dbReference type="NCBI Taxonomy" id="7137"/>
    <lineage>
        <taxon>Eukaryota</taxon>
        <taxon>Metazoa</taxon>
        <taxon>Ecdysozoa</taxon>
        <taxon>Arthropoda</taxon>
        <taxon>Hexapoda</taxon>
        <taxon>Insecta</taxon>
        <taxon>Pterygota</taxon>
        <taxon>Neoptera</taxon>
        <taxon>Endopterygota</taxon>
        <taxon>Lepidoptera</taxon>
        <taxon>Glossata</taxon>
        <taxon>Ditrysia</taxon>
        <taxon>Pyraloidea</taxon>
        <taxon>Pyralidae</taxon>
        <taxon>Galleriinae</taxon>
        <taxon>Galleria</taxon>
    </lineage>
</organism>
<feature type="compositionally biased region" description="Basic and acidic residues" evidence="1">
    <location>
        <begin position="1190"/>
        <end position="1200"/>
    </location>
</feature>
<reference evidence="3" key="1">
    <citation type="submission" date="2025-08" db="UniProtKB">
        <authorList>
            <consortium name="RefSeq"/>
        </authorList>
    </citation>
    <scope>IDENTIFICATION</scope>
    <source>
        <tissue evidence="3">Whole larvae</tissue>
    </source>
</reference>
<feature type="compositionally biased region" description="Basic and acidic residues" evidence="1">
    <location>
        <begin position="797"/>
        <end position="869"/>
    </location>
</feature>
<dbReference type="RefSeq" id="XP_026764957.1">
    <property type="nucleotide sequence ID" value="XM_026909156.3"/>
</dbReference>
<feature type="compositionally biased region" description="Basic and acidic residues" evidence="1">
    <location>
        <begin position="745"/>
        <end position="766"/>
    </location>
</feature>
<feature type="compositionally biased region" description="Basic and acidic residues" evidence="1">
    <location>
        <begin position="774"/>
        <end position="790"/>
    </location>
</feature>
<keyword evidence="2" id="KW-1185">Reference proteome</keyword>
<dbReference type="Proteomes" id="UP001652740">
    <property type="component" value="Unplaced"/>
</dbReference>
<dbReference type="GeneID" id="113523262"/>
<name>A0A6J1X519_GALME</name>
<accession>A0A6J1X519</accession>
<feature type="compositionally biased region" description="Basic and acidic residues" evidence="1">
    <location>
        <begin position="437"/>
        <end position="447"/>
    </location>
</feature>
<feature type="region of interest" description="Disordered" evidence="1">
    <location>
        <begin position="1122"/>
        <end position="1238"/>
    </location>
</feature>
<gene>
    <name evidence="3" type="primary">LOC113523262</name>
</gene>